<dbReference type="SUPFAM" id="SSF53335">
    <property type="entry name" value="S-adenosyl-L-methionine-dependent methyltransferases"/>
    <property type="match status" value="1"/>
</dbReference>
<name>A0ABT2UM28_9BACL</name>
<comment type="similarity">
    <text evidence="1">Belongs to the methyltransferase superfamily.</text>
</comment>
<keyword evidence="3" id="KW-0808">Transferase</keyword>
<evidence type="ECO:0000256" key="2">
    <source>
        <dbReference type="ARBA" id="ARBA00022603"/>
    </source>
</evidence>
<dbReference type="Gene3D" id="3.40.50.150">
    <property type="entry name" value="Vaccinia Virus protein VP39"/>
    <property type="match status" value="1"/>
</dbReference>
<evidence type="ECO:0000313" key="5">
    <source>
        <dbReference type="EMBL" id="MCU6795703.1"/>
    </source>
</evidence>
<reference evidence="5 6" key="1">
    <citation type="submission" date="2022-09" db="EMBL/GenBank/DDBJ databases">
        <authorList>
            <person name="Han X.L."/>
            <person name="Wang Q."/>
            <person name="Lu T."/>
        </authorList>
    </citation>
    <scope>NUCLEOTIDE SEQUENCE [LARGE SCALE GENOMIC DNA]</scope>
    <source>
        <strain evidence="5 6">WQ 127069</strain>
    </source>
</reference>
<keyword evidence="6" id="KW-1185">Reference proteome</keyword>
<comment type="caution">
    <text evidence="5">The sequence shown here is derived from an EMBL/GenBank/DDBJ whole genome shotgun (WGS) entry which is preliminary data.</text>
</comment>
<accession>A0ABT2UM28</accession>
<organism evidence="5 6">
    <name type="scientific">Paenibacillus baimaensis</name>
    <dbReference type="NCBI Taxonomy" id="2982185"/>
    <lineage>
        <taxon>Bacteria</taxon>
        <taxon>Bacillati</taxon>
        <taxon>Bacillota</taxon>
        <taxon>Bacilli</taxon>
        <taxon>Bacillales</taxon>
        <taxon>Paenibacillaceae</taxon>
        <taxon>Paenibacillus</taxon>
    </lineage>
</organism>
<protein>
    <submittedName>
        <fullName evidence="5">Class I SAM-dependent methyltransferase</fullName>
    </submittedName>
</protein>
<dbReference type="Pfam" id="PF08241">
    <property type="entry name" value="Methyltransf_11"/>
    <property type="match status" value="1"/>
</dbReference>
<sequence length="266" mass="29844">MSIDFHDPKNTTSYTNRSVDNDWKQLIASKVDLKGIQAADVGCGGGIYSKALIEMGVESVVGVDFSQVMLDGATAYAASHPNIRFQQGNALSTGLDDESIDLVLERALIHHLSSDELAGCMQEANRILKRDGMLIVQDRTPEDCALAGSKEHVRGYIFDKFPSLLVQESSRRHSSDHVLDALRTAGFNQVQEISLWEARKSYHHFAELREDLLLRTGRSILHELSDVELEDLIVYTQQQLTAEGMEALDKPLVEQDRWSIWFARKD</sequence>
<evidence type="ECO:0000256" key="1">
    <source>
        <dbReference type="ARBA" id="ARBA00008361"/>
    </source>
</evidence>
<gene>
    <name evidence="5" type="ORF">OB236_26665</name>
</gene>
<dbReference type="CDD" id="cd02440">
    <property type="entry name" value="AdoMet_MTases"/>
    <property type="match status" value="1"/>
</dbReference>
<dbReference type="GO" id="GO:0008168">
    <property type="term" value="F:methyltransferase activity"/>
    <property type="evidence" value="ECO:0007669"/>
    <property type="project" value="UniProtKB-KW"/>
</dbReference>
<dbReference type="PANTHER" id="PTHR44942">
    <property type="entry name" value="METHYLTRANSF_11 DOMAIN-CONTAINING PROTEIN"/>
    <property type="match status" value="1"/>
</dbReference>
<evidence type="ECO:0000256" key="3">
    <source>
        <dbReference type="ARBA" id="ARBA00022679"/>
    </source>
</evidence>
<dbReference type="InterPro" id="IPR013216">
    <property type="entry name" value="Methyltransf_11"/>
</dbReference>
<keyword evidence="2 5" id="KW-0489">Methyltransferase</keyword>
<proteinExistence type="inferred from homology"/>
<evidence type="ECO:0000259" key="4">
    <source>
        <dbReference type="Pfam" id="PF08241"/>
    </source>
</evidence>
<dbReference type="Proteomes" id="UP001652445">
    <property type="component" value="Unassembled WGS sequence"/>
</dbReference>
<dbReference type="RefSeq" id="WP_262686663.1">
    <property type="nucleotide sequence ID" value="NZ_JAOQIO010000095.1"/>
</dbReference>
<dbReference type="GO" id="GO:0032259">
    <property type="term" value="P:methylation"/>
    <property type="evidence" value="ECO:0007669"/>
    <property type="project" value="UniProtKB-KW"/>
</dbReference>
<dbReference type="InterPro" id="IPR029063">
    <property type="entry name" value="SAM-dependent_MTases_sf"/>
</dbReference>
<dbReference type="EMBL" id="JAOQIO010000095">
    <property type="protein sequence ID" value="MCU6795703.1"/>
    <property type="molecule type" value="Genomic_DNA"/>
</dbReference>
<evidence type="ECO:0000313" key="6">
    <source>
        <dbReference type="Proteomes" id="UP001652445"/>
    </source>
</evidence>
<dbReference type="InterPro" id="IPR051052">
    <property type="entry name" value="Diverse_substrate_MTase"/>
</dbReference>
<feature type="domain" description="Methyltransferase type 11" evidence="4">
    <location>
        <begin position="40"/>
        <end position="136"/>
    </location>
</feature>
<dbReference type="PANTHER" id="PTHR44942:SF4">
    <property type="entry name" value="METHYLTRANSFERASE TYPE 11 DOMAIN-CONTAINING PROTEIN"/>
    <property type="match status" value="1"/>
</dbReference>